<dbReference type="GeneID" id="10772654"/>
<gene>
    <name evidence="1" type="ordered locus">Metok_0531</name>
</gene>
<evidence type="ECO:0000313" key="1">
    <source>
        <dbReference type="EMBL" id="AEH06511.1"/>
    </source>
</evidence>
<name>F8ALC3_METOI</name>
<proteinExistence type="predicted"/>
<reference evidence="1" key="1">
    <citation type="submission" date="2011-05" db="EMBL/GenBank/DDBJ databases">
        <title>Complete sequence of chromosome of Methanothermococcus okinawensis IH1.</title>
        <authorList>
            <consortium name="US DOE Joint Genome Institute"/>
            <person name="Lucas S."/>
            <person name="Han J."/>
            <person name="Lapidus A."/>
            <person name="Cheng J.-F."/>
            <person name="Goodwin L."/>
            <person name="Pitluck S."/>
            <person name="Peters L."/>
            <person name="Mikhailova N."/>
            <person name="Held B."/>
            <person name="Han C."/>
            <person name="Tapia R."/>
            <person name="Land M."/>
            <person name="Hauser L."/>
            <person name="Kyrpides N."/>
            <person name="Ivanova N."/>
            <person name="Pagani I."/>
            <person name="Sieprawska-Lupa M."/>
            <person name="Takai K."/>
            <person name="Miyazaki J."/>
            <person name="Whitman W."/>
            <person name="Woyke T."/>
        </authorList>
    </citation>
    <scope>NUCLEOTIDE SEQUENCE [LARGE SCALE GENOMIC DNA]</scope>
    <source>
        <strain evidence="1">IH1</strain>
    </source>
</reference>
<sequence length="482" mass="56226">MDSSVLIKRCNEVLEELLKFREEMCLRFLKNLSLDDTTYKELVVLLNKNLEILEDLKEKMELQGFDTPFIGVGKLKGSDESDIYEIKTYSTYLRRMVDEKKGALERVKYAIISHKIALGHLQDASGNKRIIYFLPYDGSHKGLLLNMPPLFVNTYKKLLNVFESEGRGVLSSITMTLIIMKDGKRKFKRVKIEDEDYEGYIRKNYGDALITSLKKNYSKNKLLNDSYVKKTLALVYLMAYKDEIEAEIEKKLKKLLSTHQRGLITKYKNVMVDFDADEVEEGIIDVRVLDELKIKKLKMKEEMEKLGLYKHGRPIEELKISLDVEKAISEELCFKIPIKHFSQDLFRYYLYNTPDERARSNMFPSILITPSKVNLKWMVVEGIDALEVLDLKFLLERELPKYNIPLKNIGGVALYLIHDDWNIVQNFNYKKEDIEEILKSIAPIDNLKSVLKNKGINIDKLEKYNKIKKDRTKKFLDALGKL</sequence>
<dbReference type="Pfam" id="PF04409">
    <property type="entry name" value="DUF530"/>
    <property type="match status" value="2"/>
</dbReference>
<protein>
    <submittedName>
        <fullName evidence="1">Uncharacterized protein</fullName>
    </submittedName>
</protein>
<dbReference type="KEGG" id="mok:Metok_0531"/>
<evidence type="ECO:0000313" key="2">
    <source>
        <dbReference type="Proteomes" id="UP000009296"/>
    </source>
</evidence>
<dbReference type="STRING" id="647113.Metok_0531"/>
<keyword evidence="2" id="KW-1185">Reference proteome</keyword>
<dbReference type="EMBL" id="CP002792">
    <property type="protein sequence ID" value="AEH06511.1"/>
    <property type="molecule type" value="Genomic_DNA"/>
</dbReference>
<accession>F8ALC3</accession>
<dbReference type="RefSeq" id="WP_013866697.1">
    <property type="nucleotide sequence ID" value="NC_015636.1"/>
</dbReference>
<dbReference type="eggNOG" id="arCOG03198">
    <property type="taxonomic scope" value="Archaea"/>
</dbReference>
<dbReference type="OrthoDB" id="85577at2157"/>
<dbReference type="HOGENOM" id="CLU_565769_0_0_2"/>
<dbReference type="InterPro" id="IPR007503">
    <property type="entry name" value="DUF530"/>
</dbReference>
<dbReference type="Proteomes" id="UP000009296">
    <property type="component" value="Chromosome"/>
</dbReference>
<organism evidence="1 2">
    <name type="scientific">Methanothermococcus okinawensis (strain DSM 14208 / JCM 11175 / IH1)</name>
    <dbReference type="NCBI Taxonomy" id="647113"/>
    <lineage>
        <taxon>Archaea</taxon>
        <taxon>Methanobacteriati</taxon>
        <taxon>Methanobacteriota</taxon>
        <taxon>Methanomada group</taxon>
        <taxon>Methanococci</taxon>
        <taxon>Methanococcales</taxon>
        <taxon>Methanococcaceae</taxon>
        <taxon>Methanothermococcus</taxon>
    </lineage>
</organism>
<dbReference type="AlphaFoldDB" id="F8ALC3"/>